<dbReference type="Proteomes" id="UP000290288">
    <property type="component" value="Unassembled WGS sequence"/>
</dbReference>
<feature type="region of interest" description="Disordered" evidence="1">
    <location>
        <begin position="493"/>
        <end position="512"/>
    </location>
</feature>
<evidence type="ECO:0000256" key="1">
    <source>
        <dbReference type="SAM" id="MobiDB-lite"/>
    </source>
</evidence>
<comment type="caution">
    <text evidence="2">The sequence shown here is derived from an EMBL/GenBank/DDBJ whole genome shotgun (WGS) entry which is preliminary data.</text>
</comment>
<dbReference type="OrthoDB" id="3270019at2759"/>
<dbReference type="PANTHER" id="PTHR33266:SF1">
    <property type="entry name" value="F-BOX DOMAIN-CONTAINING PROTEIN"/>
    <property type="match status" value="1"/>
</dbReference>
<dbReference type="AlphaFoldDB" id="A0A4Q2DYS8"/>
<evidence type="ECO:0000313" key="3">
    <source>
        <dbReference type="Proteomes" id="UP000290288"/>
    </source>
</evidence>
<organism evidence="2 3">
    <name type="scientific">Candolleomyces aberdarensis</name>
    <dbReference type="NCBI Taxonomy" id="2316362"/>
    <lineage>
        <taxon>Eukaryota</taxon>
        <taxon>Fungi</taxon>
        <taxon>Dikarya</taxon>
        <taxon>Basidiomycota</taxon>
        <taxon>Agaricomycotina</taxon>
        <taxon>Agaricomycetes</taxon>
        <taxon>Agaricomycetidae</taxon>
        <taxon>Agaricales</taxon>
        <taxon>Agaricineae</taxon>
        <taxon>Psathyrellaceae</taxon>
        <taxon>Candolleomyces</taxon>
    </lineage>
</organism>
<name>A0A4Q2DYS8_9AGAR</name>
<sequence>MYIDEAHTLARKGSKDDTRSGTLYDLMIKAAADFSGQAFFIVFLSTTSQLYMLATPAEFINSARAQQGKSTLVPPFTELPFDCHPELKKMIRPGLKLEEIQAFSFIVRFGRPIFWTLYEAIIRDDVDSRTAEDRVRSLAAMKLVAHETTERRHSSIAILAILDMLLNLHYDPRRISTHRVGNTLVASHMRTAFSVPADRFSMYSGYPSEPVLAEAALDVLYLNHKKRNPDSLTNYFESLDEDHLGAIDKGERGENVGKLILLSAYIAAVVEDAKKSGALTENRDGIEREVTPNWRNGCSVSSFLKHLAADQFHSVILECRPDNGSGLALEDAFNKAWVRFTHFVRAGDDSSMTTSVAWGAFVRGMAIIGWHSQPIVDVHIPVLLDKDAPIGEANMSGILVQFKTREVPTPQPKVAIKAEALSYFPPAGSRRDPFRHADADPSSKLSHQTRPYISLVMELGVLSARQAPVRRKIVKILDKLPIVEKPGSKLKAAGSLSKVSTSAPVQSEDNSKEPVHPRYSLFFYGRSHKVYRCLRHSEEVYAKLLQVGGLLEAHSSQRPLKPVLRMKPFWCAGEESFGWLDEPYVKPEDLIVPVPMEMVRAGSDDMDVDEESGPRADPDIEMVQD</sequence>
<dbReference type="PANTHER" id="PTHR33266">
    <property type="entry name" value="CHROMOSOME 15, WHOLE GENOME SHOTGUN SEQUENCE"/>
    <property type="match status" value="1"/>
</dbReference>
<feature type="region of interest" description="Disordered" evidence="1">
    <location>
        <begin position="604"/>
        <end position="625"/>
    </location>
</feature>
<gene>
    <name evidence="2" type="ORF">EST38_g939</name>
</gene>
<dbReference type="EMBL" id="SDEE01000012">
    <property type="protein sequence ID" value="RXW24926.1"/>
    <property type="molecule type" value="Genomic_DNA"/>
</dbReference>
<reference evidence="2 3" key="1">
    <citation type="submission" date="2019-01" db="EMBL/GenBank/DDBJ databases">
        <title>Draft genome sequence of Psathyrella aberdarensis IHI B618.</title>
        <authorList>
            <person name="Buettner E."/>
            <person name="Kellner H."/>
        </authorList>
    </citation>
    <scope>NUCLEOTIDE SEQUENCE [LARGE SCALE GENOMIC DNA]</scope>
    <source>
        <strain evidence="2 3">IHI B618</strain>
    </source>
</reference>
<keyword evidence="3" id="KW-1185">Reference proteome</keyword>
<accession>A0A4Q2DYS8</accession>
<proteinExistence type="predicted"/>
<dbReference type="STRING" id="2316362.A0A4Q2DYS8"/>
<feature type="compositionally biased region" description="Polar residues" evidence="1">
    <location>
        <begin position="497"/>
        <end position="508"/>
    </location>
</feature>
<protein>
    <submittedName>
        <fullName evidence="2">Uncharacterized protein</fullName>
    </submittedName>
</protein>
<evidence type="ECO:0000313" key="2">
    <source>
        <dbReference type="EMBL" id="RXW24926.1"/>
    </source>
</evidence>